<evidence type="ECO:0000256" key="3">
    <source>
        <dbReference type="ARBA" id="ARBA00022771"/>
    </source>
</evidence>
<feature type="non-terminal residue" evidence="8">
    <location>
        <position position="1"/>
    </location>
</feature>
<reference evidence="8" key="1">
    <citation type="submission" date="2015-11" db="EMBL/GenBank/DDBJ databases">
        <title>De novo transcriptome assembly of four potential Pierce s Disease insect vectors from Arizona vineyards.</title>
        <authorList>
            <person name="Tassone E.E."/>
        </authorList>
    </citation>
    <scope>NUCLEOTIDE SEQUENCE</scope>
</reference>
<gene>
    <name evidence="8" type="ORF">g.4917</name>
</gene>
<sequence>AAQEAVGAATAAQQQRDSQGKSWAACRQGNSSVNMDQSLEELDQGGEFDQSLFKEFLKDPTMSILSVNPVTGKQEFICPRCTKVYSYPSTLLRHLKFECGKLPMFPCPHCPFRSHRKENIKSHVIAKHEKSKKIKCPHCTKSFVHKFRLLEHIKWCHESNVPPELEVESSNSASMISLPRNAVTDPEDVRSPSKLGYFPEHLQCSTPKLKISKTISVMDVPKINKLNHLSFLEASDDPQDRVFLKEEECGPLMKQEVALDITDSEDPLHTSDTVEDNVQSIIF</sequence>
<dbReference type="SMART" id="SM00355">
    <property type="entry name" value="ZnF_C2H2"/>
    <property type="match status" value="3"/>
</dbReference>
<evidence type="ECO:0000256" key="1">
    <source>
        <dbReference type="ARBA" id="ARBA00022723"/>
    </source>
</evidence>
<feature type="domain" description="C2H2-type" evidence="7">
    <location>
        <begin position="76"/>
        <end position="103"/>
    </location>
</feature>
<dbReference type="Gene3D" id="3.30.160.60">
    <property type="entry name" value="Classic Zinc Finger"/>
    <property type="match status" value="1"/>
</dbReference>
<dbReference type="InterPro" id="IPR050688">
    <property type="entry name" value="Zinc_finger/UBP_domain"/>
</dbReference>
<keyword evidence="3 5" id="KW-0863">Zinc-finger</keyword>
<proteinExistence type="predicted"/>
<dbReference type="SUPFAM" id="SSF57667">
    <property type="entry name" value="beta-beta-alpha zinc fingers"/>
    <property type="match status" value="2"/>
</dbReference>
<dbReference type="InterPro" id="IPR013087">
    <property type="entry name" value="Znf_C2H2_type"/>
</dbReference>
<feature type="domain" description="C2H2-type" evidence="7">
    <location>
        <begin position="134"/>
        <end position="162"/>
    </location>
</feature>
<dbReference type="PANTHER" id="PTHR24403:SF67">
    <property type="entry name" value="FI01116P-RELATED"/>
    <property type="match status" value="1"/>
</dbReference>
<keyword evidence="2" id="KW-0677">Repeat</keyword>
<dbReference type="AlphaFoldDB" id="A0A1B6IET5"/>
<feature type="region of interest" description="Disordered" evidence="6">
    <location>
        <begin position="1"/>
        <end position="27"/>
    </location>
</feature>
<dbReference type="GO" id="GO:0008270">
    <property type="term" value="F:zinc ion binding"/>
    <property type="evidence" value="ECO:0007669"/>
    <property type="project" value="UniProtKB-KW"/>
</dbReference>
<dbReference type="Pfam" id="PF00096">
    <property type="entry name" value="zf-C2H2"/>
    <property type="match status" value="1"/>
</dbReference>
<evidence type="ECO:0000313" key="8">
    <source>
        <dbReference type="EMBL" id="JAS85434.1"/>
    </source>
</evidence>
<dbReference type="PANTHER" id="PTHR24403">
    <property type="entry name" value="ZINC FINGER PROTEIN"/>
    <property type="match status" value="1"/>
</dbReference>
<evidence type="ECO:0000256" key="5">
    <source>
        <dbReference type="PROSITE-ProRule" id="PRU00042"/>
    </source>
</evidence>
<keyword evidence="4" id="KW-0862">Zinc</keyword>
<protein>
    <recommendedName>
        <fullName evidence="7">C2H2-type domain-containing protein</fullName>
    </recommendedName>
</protein>
<feature type="compositionally biased region" description="Low complexity" evidence="6">
    <location>
        <begin position="1"/>
        <end position="15"/>
    </location>
</feature>
<evidence type="ECO:0000256" key="4">
    <source>
        <dbReference type="ARBA" id="ARBA00022833"/>
    </source>
</evidence>
<dbReference type="GO" id="GO:0045944">
    <property type="term" value="P:positive regulation of transcription by RNA polymerase II"/>
    <property type="evidence" value="ECO:0007669"/>
    <property type="project" value="TreeGrafter"/>
</dbReference>
<dbReference type="GO" id="GO:0005634">
    <property type="term" value="C:nucleus"/>
    <property type="evidence" value="ECO:0007669"/>
    <property type="project" value="TreeGrafter"/>
</dbReference>
<evidence type="ECO:0000256" key="2">
    <source>
        <dbReference type="ARBA" id="ARBA00022737"/>
    </source>
</evidence>
<evidence type="ECO:0000259" key="7">
    <source>
        <dbReference type="PROSITE" id="PS50157"/>
    </source>
</evidence>
<organism evidence="8">
    <name type="scientific">Homalodisca liturata</name>
    <dbReference type="NCBI Taxonomy" id="320908"/>
    <lineage>
        <taxon>Eukaryota</taxon>
        <taxon>Metazoa</taxon>
        <taxon>Ecdysozoa</taxon>
        <taxon>Arthropoda</taxon>
        <taxon>Hexapoda</taxon>
        <taxon>Insecta</taxon>
        <taxon>Pterygota</taxon>
        <taxon>Neoptera</taxon>
        <taxon>Paraneoptera</taxon>
        <taxon>Hemiptera</taxon>
        <taxon>Auchenorrhyncha</taxon>
        <taxon>Membracoidea</taxon>
        <taxon>Cicadellidae</taxon>
        <taxon>Cicadellinae</taxon>
        <taxon>Proconiini</taxon>
        <taxon>Homalodisca</taxon>
    </lineage>
</organism>
<dbReference type="PROSITE" id="PS50157">
    <property type="entry name" value="ZINC_FINGER_C2H2_2"/>
    <property type="match status" value="2"/>
</dbReference>
<keyword evidence="1" id="KW-0479">Metal-binding</keyword>
<evidence type="ECO:0000256" key="6">
    <source>
        <dbReference type="SAM" id="MobiDB-lite"/>
    </source>
</evidence>
<dbReference type="InterPro" id="IPR036236">
    <property type="entry name" value="Znf_C2H2_sf"/>
</dbReference>
<dbReference type="PROSITE" id="PS00028">
    <property type="entry name" value="ZINC_FINGER_C2H2_1"/>
    <property type="match status" value="1"/>
</dbReference>
<accession>A0A1B6IET5</accession>
<dbReference type="EMBL" id="GECU01022272">
    <property type="protein sequence ID" value="JAS85434.1"/>
    <property type="molecule type" value="Transcribed_RNA"/>
</dbReference>
<name>A0A1B6IET5_9HEMI</name>